<dbReference type="InterPro" id="IPR000953">
    <property type="entry name" value="Chromo/chromo_shadow_dom"/>
</dbReference>
<evidence type="ECO:0000256" key="2">
    <source>
        <dbReference type="ARBA" id="ARBA00022491"/>
    </source>
</evidence>
<dbReference type="GO" id="GO:0000122">
    <property type="term" value="P:negative regulation of transcription by RNA polymerase II"/>
    <property type="evidence" value="ECO:0007669"/>
    <property type="project" value="TreeGrafter"/>
</dbReference>
<feature type="domain" description="Chromo" evidence="6">
    <location>
        <begin position="22"/>
        <end position="80"/>
    </location>
</feature>
<keyword evidence="8" id="KW-1185">Reference proteome</keyword>
<dbReference type="PANTHER" id="PTHR46389:SF3">
    <property type="entry name" value="POLYCOMB GROUP PROTEIN PC"/>
    <property type="match status" value="1"/>
</dbReference>
<dbReference type="GO" id="GO:0003682">
    <property type="term" value="F:chromatin binding"/>
    <property type="evidence" value="ECO:0007669"/>
    <property type="project" value="TreeGrafter"/>
</dbReference>
<proteinExistence type="predicted"/>
<evidence type="ECO:0000313" key="8">
    <source>
        <dbReference type="Proteomes" id="UP000708208"/>
    </source>
</evidence>
<dbReference type="Pfam" id="PF00385">
    <property type="entry name" value="Chromo"/>
    <property type="match status" value="1"/>
</dbReference>
<dbReference type="SMART" id="SM00298">
    <property type="entry name" value="CHROMO"/>
    <property type="match status" value="1"/>
</dbReference>
<organism evidence="7 8">
    <name type="scientific">Allacma fusca</name>
    <dbReference type="NCBI Taxonomy" id="39272"/>
    <lineage>
        <taxon>Eukaryota</taxon>
        <taxon>Metazoa</taxon>
        <taxon>Ecdysozoa</taxon>
        <taxon>Arthropoda</taxon>
        <taxon>Hexapoda</taxon>
        <taxon>Collembola</taxon>
        <taxon>Symphypleona</taxon>
        <taxon>Sminthuridae</taxon>
        <taxon>Allacma</taxon>
    </lineage>
</organism>
<dbReference type="OrthoDB" id="1918685at2759"/>
<keyword evidence="2" id="KW-0678">Repressor</keyword>
<dbReference type="InterPro" id="IPR023779">
    <property type="entry name" value="Chromodomain_CS"/>
</dbReference>
<evidence type="ECO:0000313" key="7">
    <source>
        <dbReference type="EMBL" id="CAG7833421.1"/>
    </source>
</evidence>
<evidence type="ECO:0000256" key="1">
    <source>
        <dbReference type="ARBA" id="ARBA00004123"/>
    </source>
</evidence>
<sequence>MSDHTQSDENWTELSEVGDQIFAADRIEKKRFRNGKVEYLIKWKGWSTKYNTWEPHENILDARLIEAFEAKEKEDPTPQKE</sequence>
<comment type="subcellular location">
    <subcellularLocation>
        <location evidence="1">Nucleus</location>
    </subcellularLocation>
</comment>
<comment type="caution">
    <text evidence="7">The sequence shown here is derived from an EMBL/GenBank/DDBJ whole genome shotgun (WGS) entry which is preliminary data.</text>
</comment>
<evidence type="ECO:0000256" key="3">
    <source>
        <dbReference type="ARBA" id="ARBA00023015"/>
    </source>
</evidence>
<evidence type="ECO:0000256" key="5">
    <source>
        <dbReference type="ARBA" id="ARBA00023242"/>
    </source>
</evidence>
<dbReference type="InterPro" id="IPR052458">
    <property type="entry name" value="PcG_PRC1-like_component"/>
</dbReference>
<evidence type="ECO:0000256" key="4">
    <source>
        <dbReference type="ARBA" id="ARBA00023163"/>
    </source>
</evidence>
<dbReference type="InterPro" id="IPR023780">
    <property type="entry name" value="Chromo_domain"/>
</dbReference>
<keyword evidence="5" id="KW-0539">Nucleus</keyword>
<accession>A0A8J2M5U5</accession>
<dbReference type="CDD" id="cd18627">
    <property type="entry name" value="CD_polycomb_like"/>
    <property type="match status" value="1"/>
</dbReference>
<reference evidence="7" key="1">
    <citation type="submission" date="2021-06" db="EMBL/GenBank/DDBJ databases">
        <authorList>
            <person name="Hodson N. C."/>
            <person name="Mongue J. A."/>
            <person name="Jaron S. K."/>
        </authorList>
    </citation>
    <scope>NUCLEOTIDE SEQUENCE</scope>
</reference>
<dbReference type="GO" id="GO:0000785">
    <property type="term" value="C:chromatin"/>
    <property type="evidence" value="ECO:0007669"/>
    <property type="project" value="TreeGrafter"/>
</dbReference>
<dbReference type="PROSITE" id="PS00598">
    <property type="entry name" value="CHROMO_1"/>
    <property type="match status" value="1"/>
</dbReference>
<name>A0A8J2M5U5_9HEXA</name>
<dbReference type="PANTHER" id="PTHR46389">
    <property type="entry name" value="POLYCOMB GROUP PROTEIN PC"/>
    <property type="match status" value="1"/>
</dbReference>
<dbReference type="FunFam" id="2.40.50.40:FF:000006">
    <property type="entry name" value="Chromobox protein homolog 7"/>
    <property type="match status" value="1"/>
</dbReference>
<protein>
    <recommendedName>
        <fullName evidence="6">Chromo domain-containing protein</fullName>
    </recommendedName>
</protein>
<evidence type="ECO:0000259" key="6">
    <source>
        <dbReference type="PROSITE" id="PS50013"/>
    </source>
</evidence>
<dbReference type="AlphaFoldDB" id="A0A8J2M5U5"/>
<dbReference type="EMBL" id="CAJVCH010569871">
    <property type="protein sequence ID" value="CAG7833421.1"/>
    <property type="molecule type" value="Genomic_DNA"/>
</dbReference>
<dbReference type="Proteomes" id="UP000708208">
    <property type="component" value="Unassembled WGS sequence"/>
</dbReference>
<dbReference type="PROSITE" id="PS50013">
    <property type="entry name" value="CHROMO_2"/>
    <property type="match status" value="1"/>
</dbReference>
<keyword evidence="3" id="KW-0805">Transcription regulation</keyword>
<gene>
    <name evidence="7" type="ORF">AFUS01_LOCUS43044</name>
</gene>
<dbReference type="GO" id="GO:0035102">
    <property type="term" value="C:PRC1 complex"/>
    <property type="evidence" value="ECO:0007669"/>
    <property type="project" value="TreeGrafter"/>
</dbReference>
<keyword evidence="4" id="KW-0804">Transcription</keyword>